<evidence type="ECO:0000313" key="2">
    <source>
        <dbReference type="EMBL" id="MCD7468043.1"/>
    </source>
</evidence>
<gene>
    <name evidence="2" type="ORF">HAX54_005830</name>
</gene>
<dbReference type="Proteomes" id="UP000823775">
    <property type="component" value="Unassembled WGS sequence"/>
</dbReference>
<dbReference type="InterPro" id="IPR001360">
    <property type="entry name" value="Glyco_hydro_1"/>
</dbReference>
<accession>A0ABS8TA64</accession>
<comment type="caution">
    <text evidence="2">The sequence shown here is derived from an EMBL/GenBank/DDBJ whole genome shotgun (WGS) entry which is preliminary data.</text>
</comment>
<keyword evidence="3" id="KW-1185">Reference proteome</keyword>
<reference evidence="2 3" key="1">
    <citation type="journal article" date="2021" name="BMC Genomics">
        <title>Datura genome reveals duplications of psychoactive alkaloid biosynthetic genes and high mutation rate following tissue culture.</title>
        <authorList>
            <person name="Rajewski A."/>
            <person name="Carter-House D."/>
            <person name="Stajich J."/>
            <person name="Litt A."/>
        </authorList>
    </citation>
    <scope>NUCLEOTIDE SEQUENCE [LARGE SCALE GENOMIC DNA]</scope>
    <source>
        <strain evidence="2">AR-01</strain>
    </source>
</reference>
<dbReference type="Pfam" id="PF00232">
    <property type="entry name" value="Glyco_hydro_1"/>
    <property type="match status" value="1"/>
</dbReference>
<dbReference type="InterPro" id="IPR017853">
    <property type="entry name" value="GH"/>
</dbReference>
<sequence>MALVLLLVVVVFGGDDFLSRKDFPASMVFGSASSAYQVEGAALQDGRTPTIWDTFSHAGAYNGATGDEARMSLQIQEDVANSCLINGTPSHGINHMLHYITMIYQVLEDEYGVDGCQKIMYAGYFPPIILRKLDIPAYVLRQLFNRALHSSSIGIAVTHLLSDCTRESTSQLNMVLWD</sequence>
<comment type="similarity">
    <text evidence="1">Belongs to the glycosyl hydrolase 1 family.</text>
</comment>
<evidence type="ECO:0000313" key="3">
    <source>
        <dbReference type="Proteomes" id="UP000823775"/>
    </source>
</evidence>
<proteinExistence type="inferred from homology"/>
<protein>
    <submittedName>
        <fullName evidence="2">Uncharacterized protein</fullName>
    </submittedName>
</protein>
<dbReference type="SUPFAM" id="SSF51445">
    <property type="entry name" value="(Trans)glycosidases"/>
    <property type="match status" value="1"/>
</dbReference>
<organism evidence="2 3">
    <name type="scientific">Datura stramonium</name>
    <name type="common">Jimsonweed</name>
    <name type="synonym">Common thornapple</name>
    <dbReference type="NCBI Taxonomy" id="4076"/>
    <lineage>
        <taxon>Eukaryota</taxon>
        <taxon>Viridiplantae</taxon>
        <taxon>Streptophyta</taxon>
        <taxon>Embryophyta</taxon>
        <taxon>Tracheophyta</taxon>
        <taxon>Spermatophyta</taxon>
        <taxon>Magnoliopsida</taxon>
        <taxon>eudicotyledons</taxon>
        <taxon>Gunneridae</taxon>
        <taxon>Pentapetalae</taxon>
        <taxon>asterids</taxon>
        <taxon>lamiids</taxon>
        <taxon>Solanales</taxon>
        <taxon>Solanaceae</taxon>
        <taxon>Solanoideae</taxon>
        <taxon>Datureae</taxon>
        <taxon>Datura</taxon>
    </lineage>
</organism>
<evidence type="ECO:0000256" key="1">
    <source>
        <dbReference type="ARBA" id="ARBA00010838"/>
    </source>
</evidence>
<name>A0ABS8TA64_DATST</name>
<dbReference type="EMBL" id="JACEIK010001293">
    <property type="protein sequence ID" value="MCD7468043.1"/>
    <property type="molecule type" value="Genomic_DNA"/>
</dbReference>
<dbReference type="Gene3D" id="3.20.20.80">
    <property type="entry name" value="Glycosidases"/>
    <property type="match status" value="1"/>
</dbReference>